<dbReference type="Gene3D" id="2.10.109.10">
    <property type="entry name" value="Umud Fragment, subunit A"/>
    <property type="match status" value="1"/>
</dbReference>
<proteinExistence type="inferred from homology"/>
<dbReference type="PROSITE" id="PS50003">
    <property type="entry name" value="PH_DOMAIN"/>
    <property type="match status" value="1"/>
</dbReference>
<evidence type="ECO:0000256" key="6">
    <source>
        <dbReference type="RuleBase" id="RU362042"/>
    </source>
</evidence>
<dbReference type="NCBIfam" id="TIGR02227">
    <property type="entry name" value="sigpep_I_bact"/>
    <property type="match status" value="1"/>
</dbReference>
<dbReference type="PROSITE" id="PS00760">
    <property type="entry name" value="SPASE_I_2"/>
    <property type="match status" value="1"/>
</dbReference>
<dbReference type="PROSITE" id="PS00761">
    <property type="entry name" value="SPASE_I_3"/>
    <property type="match status" value="1"/>
</dbReference>
<dbReference type="PANTHER" id="PTHR43390:SF1">
    <property type="entry name" value="CHLOROPLAST PROCESSING PEPTIDASE"/>
    <property type="match status" value="1"/>
</dbReference>
<dbReference type="InterPro" id="IPR000223">
    <property type="entry name" value="Pept_S26A_signal_pept_1"/>
</dbReference>
<dbReference type="InterPro" id="IPR036286">
    <property type="entry name" value="LexA/Signal_pep-like_sf"/>
</dbReference>
<dbReference type="GO" id="GO:0009003">
    <property type="term" value="F:signal peptidase activity"/>
    <property type="evidence" value="ECO:0007669"/>
    <property type="project" value="UniProtKB-EC"/>
</dbReference>
<evidence type="ECO:0000256" key="5">
    <source>
        <dbReference type="ARBA" id="ARBA00022801"/>
    </source>
</evidence>
<dbReference type="InterPro" id="IPR019758">
    <property type="entry name" value="Pept_S26A_signal_pept_1_CS"/>
</dbReference>
<dbReference type="PRINTS" id="PR00727">
    <property type="entry name" value="LEADERPTASE"/>
</dbReference>
<name>A0ABU8HAX8_9BACI</name>
<feature type="domain" description="PH" evidence="7">
    <location>
        <begin position="1"/>
        <end position="21"/>
    </location>
</feature>
<evidence type="ECO:0000313" key="9">
    <source>
        <dbReference type="Proteomes" id="UP001312865"/>
    </source>
</evidence>
<comment type="subcellular location">
    <subcellularLocation>
        <location evidence="2">Cell membrane</location>
        <topology evidence="2">Single-pass type II membrane protein</topology>
    </subcellularLocation>
    <subcellularLocation>
        <location evidence="6">Membrane</location>
        <topology evidence="6">Single-pass type II membrane protein</topology>
    </subcellularLocation>
</comment>
<evidence type="ECO:0000259" key="7">
    <source>
        <dbReference type="PROSITE" id="PS50003"/>
    </source>
</evidence>
<keyword evidence="6" id="KW-0645">Protease</keyword>
<dbReference type="Pfam" id="PF10502">
    <property type="entry name" value="Peptidase_S26"/>
    <property type="match status" value="1"/>
</dbReference>
<dbReference type="RefSeq" id="WP_336585751.1">
    <property type="nucleotide sequence ID" value="NZ_JBBAXC010000003.1"/>
</dbReference>
<comment type="catalytic activity">
    <reaction evidence="1 6">
        <text>Cleavage of hydrophobic, N-terminal signal or leader sequences from secreted and periplasmic proteins.</text>
        <dbReference type="EC" id="3.4.21.89"/>
    </reaction>
</comment>
<evidence type="ECO:0000256" key="4">
    <source>
        <dbReference type="ARBA" id="ARBA00013208"/>
    </source>
</evidence>
<dbReference type="InterPro" id="IPR001849">
    <property type="entry name" value="PH_domain"/>
</dbReference>
<dbReference type="Proteomes" id="UP001312865">
    <property type="component" value="Unassembled WGS sequence"/>
</dbReference>
<keyword evidence="9" id="KW-1185">Reference proteome</keyword>
<gene>
    <name evidence="8" type="primary">lepB</name>
    <name evidence="8" type="ORF">WAK64_04510</name>
</gene>
<dbReference type="EC" id="3.4.21.89" evidence="4 6"/>
<accession>A0ABU8HAX8</accession>
<dbReference type="SUPFAM" id="SSF51306">
    <property type="entry name" value="LexA/Signal peptidase"/>
    <property type="match status" value="1"/>
</dbReference>
<evidence type="ECO:0000256" key="2">
    <source>
        <dbReference type="ARBA" id="ARBA00004401"/>
    </source>
</evidence>
<evidence type="ECO:0000256" key="1">
    <source>
        <dbReference type="ARBA" id="ARBA00000677"/>
    </source>
</evidence>
<comment type="caution">
    <text evidence="8">The sequence shown here is derived from an EMBL/GenBank/DDBJ whole genome shotgun (WGS) entry which is preliminary data.</text>
</comment>
<organism evidence="8 9">
    <name type="scientific">Bacillus spongiae</name>
    <dbReference type="NCBI Taxonomy" id="2683610"/>
    <lineage>
        <taxon>Bacteria</taxon>
        <taxon>Bacillati</taxon>
        <taxon>Bacillota</taxon>
        <taxon>Bacilli</taxon>
        <taxon>Bacillales</taxon>
        <taxon>Bacillaceae</taxon>
        <taxon>Bacillus</taxon>
    </lineage>
</organism>
<keyword evidence="5 6" id="KW-0378">Hydrolase</keyword>
<dbReference type="InterPro" id="IPR019757">
    <property type="entry name" value="Pept_S26A_signal_pept_1_Lys-AS"/>
</dbReference>
<evidence type="ECO:0000256" key="3">
    <source>
        <dbReference type="ARBA" id="ARBA00009370"/>
    </source>
</evidence>
<protein>
    <recommendedName>
        <fullName evidence="4 6">Signal peptidase I</fullName>
        <ecNumber evidence="4 6">3.4.21.89</ecNumber>
    </recommendedName>
</protein>
<sequence>MEKNTKKEIRSWIKSIILALVIALLCREFLFSPVRVEGKSMMPTYQHNNRLIISKTSNIDYFDIIVFNSPVANSDYIKRVIGLPGDKIEMKNDTLFINGVKYEEPYLDTLKQENHMLTKDFSATVPEDSYFVLGDNRNHSLDSRDLGAIDSEAVVGEVKLRFFPFNKFGTSN</sequence>
<dbReference type="EMBL" id="JBBAXC010000003">
    <property type="protein sequence ID" value="MEI5906314.1"/>
    <property type="molecule type" value="Genomic_DNA"/>
</dbReference>
<dbReference type="CDD" id="cd06530">
    <property type="entry name" value="S26_SPase_I"/>
    <property type="match status" value="1"/>
</dbReference>
<reference evidence="8 9" key="1">
    <citation type="journal article" date="2018" name="J. Microbiol.">
        <title>Bacillus spongiae sp. nov., isolated from sponge of Jeju Island.</title>
        <authorList>
            <person name="Lee G.E."/>
            <person name="Im W.T."/>
            <person name="Park J.S."/>
        </authorList>
    </citation>
    <scope>NUCLEOTIDE SEQUENCE [LARGE SCALE GENOMIC DNA]</scope>
    <source>
        <strain evidence="8 9">135PIL107-10</strain>
    </source>
</reference>
<evidence type="ECO:0000313" key="8">
    <source>
        <dbReference type="EMBL" id="MEI5906314.1"/>
    </source>
</evidence>
<comment type="similarity">
    <text evidence="3 6">Belongs to the peptidase S26 family.</text>
</comment>
<dbReference type="PANTHER" id="PTHR43390">
    <property type="entry name" value="SIGNAL PEPTIDASE I"/>
    <property type="match status" value="1"/>
</dbReference>
<dbReference type="InterPro" id="IPR019533">
    <property type="entry name" value="Peptidase_S26"/>
</dbReference>